<organism evidence="14 15">
    <name type="scientific">Flexistipes sinusarabici</name>
    <dbReference type="NCBI Taxonomy" id="2352"/>
    <lineage>
        <taxon>Bacteria</taxon>
        <taxon>Pseudomonadati</taxon>
        <taxon>Deferribacterota</taxon>
        <taxon>Deferribacteres</taxon>
        <taxon>Deferribacterales</taxon>
        <taxon>Flexistipitaceae</taxon>
        <taxon>Flexistipes</taxon>
    </lineage>
</organism>
<dbReference type="AlphaFoldDB" id="A0A3D5QDT9"/>
<feature type="transmembrane region" description="Helical" evidence="12">
    <location>
        <begin position="220"/>
        <end position="239"/>
    </location>
</feature>
<feature type="domain" description="Type II secretion system protein GspF" evidence="13">
    <location>
        <begin position="270"/>
        <end position="389"/>
    </location>
</feature>
<dbReference type="Proteomes" id="UP000262325">
    <property type="component" value="Unassembled WGS sequence"/>
</dbReference>
<dbReference type="GO" id="GO:0009306">
    <property type="term" value="P:protein secretion"/>
    <property type="evidence" value="ECO:0007669"/>
    <property type="project" value="InterPro"/>
</dbReference>
<dbReference type="InterPro" id="IPR003004">
    <property type="entry name" value="GspF/PilC"/>
</dbReference>
<gene>
    <name evidence="14" type="ORF">DHM44_10050</name>
</gene>
<dbReference type="PANTHER" id="PTHR30012:SF0">
    <property type="entry name" value="TYPE II SECRETION SYSTEM PROTEIN F-RELATED"/>
    <property type="match status" value="1"/>
</dbReference>
<comment type="function">
    <text evidence="1">Component of the type II secretion system inner membrane complex required for the energy-dependent secretion of extracellular factors such as proteases and toxins from the periplasm.</text>
</comment>
<feature type="transmembrane region" description="Helical" evidence="12">
    <location>
        <begin position="166"/>
        <end position="189"/>
    </location>
</feature>
<sequence>MPTFYYEALDKTGKKVKNTVDSASKNALLSELKASGIFPYTVTEIGESRKKFSFSFKLGRSISVADIFFQLSMLIKSSIPLVEALRIVAQNIKKQKVKSILLDISTAVSEGKRFSEALNKHSNYFDEIHIRLIEASEKVGKLSDVLMDIAVYEEERKKAFDKVKSALVYPLTVLIIGLGVVGFLLSYVVPKMNNIFESMNREIPPSTQVMIFVGNFIKEYGFLVLLFFLFLGVLIQYIYRKKESVRVKVDRKVYFINFFREALVGKLSHMISFLLAEGLTLTQAIALSSKTLNNKFLQNNLDEVVEDIKSGKSFSGSAESKKIFPEIFVAAVKTGEKSGELSSILDRIGEFYSKRVDKYTSAFISLIEPLFIVFIGIIVGFIVLSIMGPLFDLNTVVQ</sequence>
<keyword evidence="6" id="KW-0997">Cell inner membrane</keyword>
<dbReference type="Pfam" id="PF00482">
    <property type="entry name" value="T2SSF"/>
    <property type="match status" value="2"/>
</dbReference>
<comment type="similarity">
    <text evidence="3 11">Belongs to the GSP F family.</text>
</comment>
<evidence type="ECO:0000256" key="6">
    <source>
        <dbReference type="ARBA" id="ARBA00022519"/>
    </source>
</evidence>
<dbReference type="FunFam" id="1.20.81.30:FF:000001">
    <property type="entry name" value="Type II secretion system protein F"/>
    <property type="match status" value="1"/>
</dbReference>
<evidence type="ECO:0000256" key="1">
    <source>
        <dbReference type="ARBA" id="ARBA00002684"/>
    </source>
</evidence>
<dbReference type="EMBL" id="DPPF01000213">
    <property type="protein sequence ID" value="HCW94007.1"/>
    <property type="molecule type" value="Genomic_DNA"/>
</dbReference>
<feature type="domain" description="Type II secretion system protein GspF" evidence="13">
    <location>
        <begin position="70"/>
        <end position="190"/>
    </location>
</feature>
<keyword evidence="7 11" id="KW-0812">Transmembrane</keyword>
<evidence type="ECO:0000256" key="7">
    <source>
        <dbReference type="ARBA" id="ARBA00022692"/>
    </source>
</evidence>
<evidence type="ECO:0000256" key="2">
    <source>
        <dbReference type="ARBA" id="ARBA00004429"/>
    </source>
</evidence>
<accession>A0A3D5QDT9</accession>
<comment type="subcellular location">
    <subcellularLocation>
        <location evidence="2">Cell inner membrane</location>
        <topology evidence="2">Multi-pass membrane protein</topology>
    </subcellularLocation>
    <subcellularLocation>
        <location evidence="11">Cell membrane</location>
        <topology evidence="11">Multi-pass membrane protein</topology>
    </subcellularLocation>
</comment>
<evidence type="ECO:0000313" key="15">
    <source>
        <dbReference type="Proteomes" id="UP000262325"/>
    </source>
</evidence>
<keyword evidence="5" id="KW-1003">Cell membrane</keyword>
<feature type="transmembrane region" description="Helical" evidence="12">
    <location>
        <begin position="362"/>
        <end position="387"/>
    </location>
</feature>
<evidence type="ECO:0000256" key="4">
    <source>
        <dbReference type="ARBA" id="ARBA00022448"/>
    </source>
</evidence>
<protein>
    <recommendedName>
        <fullName evidence="10">General secretion pathway protein F</fullName>
    </recommendedName>
</protein>
<evidence type="ECO:0000256" key="10">
    <source>
        <dbReference type="ARBA" id="ARBA00030750"/>
    </source>
</evidence>
<dbReference type="InterPro" id="IPR018076">
    <property type="entry name" value="T2SS_GspF_dom"/>
</dbReference>
<evidence type="ECO:0000256" key="5">
    <source>
        <dbReference type="ARBA" id="ARBA00022475"/>
    </source>
</evidence>
<dbReference type="InterPro" id="IPR001992">
    <property type="entry name" value="T2SS_GspF/T4SS_PilC_CS"/>
</dbReference>
<reference evidence="14 15" key="1">
    <citation type="journal article" date="2018" name="Nat. Biotechnol.">
        <title>A standardized bacterial taxonomy based on genome phylogeny substantially revises the tree of life.</title>
        <authorList>
            <person name="Parks D.H."/>
            <person name="Chuvochina M."/>
            <person name="Waite D.W."/>
            <person name="Rinke C."/>
            <person name="Skarshewski A."/>
            <person name="Chaumeil P.A."/>
            <person name="Hugenholtz P."/>
        </authorList>
    </citation>
    <scope>NUCLEOTIDE SEQUENCE [LARGE SCALE GENOMIC DNA]</scope>
    <source>
        <strain evidence="14">UBA8672</strain>
    </source>
</reference>
<evidence type="ECO:0000313" key="14">
    <source>
        <dbReference type="EMBL" id="HCW94007.1"/>
    </source>
</evidence>
<dbReference type="PANTHER" id="PTHR30012">
    <property type="entry name" value="GENERAL SECRETION PATHWAY PROTEIN"/>
    <property type="match status" value="1"/>
</dbReference>
<proteinExistence type="inferred from homology"/>
<dbReference type="Gene3D" id="1.20.81.30">
    <property type="entry name" value="Type II secretion system (T2SS), domain F"/>
    <property type="match status" value="2"/>
</dbReference>
<dbReference type="GO" id="GO:0005886">
    <property type="term" value="C:plasma membrane"/>
    <property type="evidence" value="ECO:0007669"/>
    <property type="project" value="UniProtKB-SubCell"/>
</dbReference>
<evidence type="ECO:0000256" key="3">
    <source>
        <dbReference type="ARBA" id="ARBA00005745"/>
    </source>
</evidence>
<evidence type="ECO:0000256" key="9">
    <source>
        <dbReference type="ARBA" id="ARBA00023136"/>
    </source>
</evidence>
<keyword evidence="9 12" id="KW-0472">Membrane</keyword>
<evidence type="ECO:0000256" key="8">
    <source>
        <dbReference type="ARBA" id="ARBA00022989"/>
    </source>
</evidence>
<dbReference type="PRINTS" id="PR00812">
    <property type="entry name" value="BCTERIALGSPF"/>
</dbReference>
<evidence type="ECO:0000256" key="11">
    <source>
        <dbReference type="RuleBase" id="RU003923"/>
    </source>
</evidence>
<evidence type="ECO:0000259" key="13">
    <source>
        <dbReference type="Pfam" id="PF00482"/>
    </source>
</evidence>
<name>A0A3D5QDT9_FLESI</name>
<keyword evidence="4 11" id="KW-0813">Transport</keyword>
<dbReference type="PROSITE" id="PS00874">
    <property type="entry name" value="T2SP_F"/>
    <property type="match status" value="1"/>
</dbReference>
<evidence type="ECO:0000256" key="12">
    <source>
        <dbReference type="SAM" id="Phobius"/>
    </source>
</evidence>
<dbReference type="InterPro" id="IPR042094">
    <property type="entry name" value="T2SS_GspF_sf"/>
</dbReference>
<keyword evidence="8 12" id="KW-1133">Transmembrane helix</keyword>
<comment type="caution">
    <text evidence="14">The sequence shown here is derived from an EMBL/GenBank/DDBJ whole genome shotgun (WGS) entry which is preliminary data.</text>
</comment>